<evidence type="ECO:0000313" key="1">
    <source>
        <dbReference type="EMBL" id="KAJ2983827.1"/>
    </source>
</evidence>
<name>A0ACC1NWV3_9HYPO</name>
<dbReference type="Proteomes" id="UP001143910">
    <property type="component" value="Unassembled WGS sequence"/>
</dbReference>
<reference evidence="1" key="1">
    <citation type="submission" date="2022-08" db="EMBL/GenBank/DDBJ databases">
        <title>Genome Sequence of Lecanicillium fungicola.</title>
        <authorList>
            <person name="Buettner E."/>
        </authorList>
    </citation>
    <scope>NUCLEOTIDE SEQUENCE</scope>
    <source>
        <strain evidence="1">Babe33</strain>
    </source>
</reference>
<keyword evidence="2" id="KW-1185">Reference proteome</keyword>
<comment type="caution">
    <text evidence="1">The sequence shown here is derived from an EMBL/GenBank/DDBJ whole genome shotgun (WGS) entry which is preliminary data.</text>
</comment>
<proteinExistence type="predicted"/>
<protein>
    <submittedName>
        <fullName evidence="1">Uncharacterized protein</fullName>
    </submittedName>
</protein>
<sequence>MTVASESIDDVLEYILPRIRSHKERDSRSAFVIGLTGLQGSGKSTWAAALHNALETKHHQMVVSLSLDDLYHSHDKLIHIQEENPDNALLQSRGQPGTHDVELASEFFSSLDSRNGVLIPSFDKSLFNGQGDRRPREHWKHVPPDPPIDIVIFEGWCVGFLSLGDEPLRKKWQEAQLQDTIQSQKAWSIQTLGSIKLEHLCKINSNLRVYNETFLRPDRFHSLIHLDTENLANVYSWRLEQEHALWRIKGEGMTDNDVVQFVKGYMPSYELYLDQLRHRSVIKVEIVC</sequence>
<organism evidence="1 2">
    <name type="scientific">Zarea fungicola</name>
    <dbReference type="NCBI Taxonomy" id="93591"/>
    <lineage>
        <taxon>Eukaryota</taxon>
        <taxon>Fungi</taxon>
        <taxon>Dikarya</taxon>
        <taxon>Ascomycota</taxon>
        <taxon>Pezizomycotina</taxon>
        <taxon>Sordariomycetes</taxon>
        <taxon>Hypocreomycetidae</taxon>
        <taxon>Hypocreales</taxon>
        <taxon>Cordycipitaceae</taxon>
        <taxon>Zarea</taxon>
    </lineage>
</organism>
<evidence type="ECO:0000313" key="2">
    <source>
        <dbReference type="Proteomes" id="UP001143910"/>
    </source>
</evidence>
<accession>A0ACC1NWV3</accession>
<gene>
    <name evidence="1" type="ORF">NQ176_g420</name>
</gene>
<dbReference type="EMBL" id="JANJQO010000015">
    <property type="protein sequence ID" value="KAJ2983827.1"/>
    <property type="molecule type" value="Genomic_DNA"/>
</dbReference>